<keyword evidence="3 5" id="KW-1133">Transmembrane helix</keyword>
<dbReference type="InterPro" id="IPR006189">
    <property type="entry name" value="CHASE_dom"/>
</dbReference>
<keyword evidence="4 5" id="KW-0472">Membrane</keyword>
<proteinExistence type="predicted"/>
<feature type="transmembrane region" description="Helical" evidence="5">
    <location>
        <begin position="252"/>
        <end position="274"/>
    </location>
</feature>
<dbReference type="InterPro" id="IPR042240">
    <property type="entry name" value="CHASE_sf"/>
</dbReference>
<organism evidence="7 8">
    <name type="scientific">Prorocentrum cordatum</name>
    <dbReference type="NCBI Taxonomy" id="2364126"/>
    <lineage>
        <taxon>Eukaryota</taxon>
        <taxon>Sar</taxon>
        <taxon>Alveolata</taxon>
        <taxon>Dinophyceae</taxon>
        <taxon>Prorocentrales</taxon>
        <taxon>Prorocentraceae</taxon>
        <taxon>Prorocentrum</taxon>
    </lineage>
</organism>
<keyword evidence="8" id="KW-1185">Reference proteome</keyword>
<sequence length="356" mass="40021">MDDFDRIARCLIQRFGGITSLQLAPFGAVSMVYPMSAPGMDNQKIIGRNDFFDPVHADHAMEAIDSKEPRLSGPRVLLQCNKETGILVRLAIFSKAAPRFLPNSAWRFPNGTTLVQRCQELGRAEAGHGQAAAAAPVCSFPGHVVDGSQTHFWGFATMVTLISDLLRPLHFMEKSSDEEEQFDFEILDKTPHPSLGPRGVIKRYFPTDPSELAFDDAVSIPINVAELDVEWVMNLKPQGGWPLLTEGFWSRFLVMLISVFLLLIACTVMVFYNVRGAYKRLERLEEFKRRKRLAVVESAVEDIDRVRFPMCVMRLEDFEALGKLISHEDARSQALLNFLDTPEALEDRFTSSTPPS</sequence>
<name>A0ABN9TWK7_9DINO</name>
<dbReference type="Gene3D" id="3.30.450.350">
    <property type="entry name" value="CHASE domain"/>
    <property type="match status" value="1"/>
</dbReference>
<comment type="caution">
    <text evidence="7">The sequence shown here is derived from an EMBL/GenBank/DDBJ whole genome shotgun (WGS) entry which is preliminary data.</text>
</comment>
<dbReference type="Proteomes" id="UP001189429">
    <property type="component" value="Unassembled WGS sequence"/>
</dbReference>
<protein>
    <recommendedName>
        <fullName evidence="6">CHASE domain-containing protein</fullName>
    </recommendedName>
</protein>
<comment type="subcellular location">
    <subcellularLocation>
        <location evidence="1">Membrane</location>
    </subcellularLocation>
</comment>
<evidence type="ECO:0000256" key="4">
    <source>
        <dbReference type="ARBA" id="ARBA00023136"/>
    </source>
</evidence>
<evidence type="ECO:0000256" key="5">
    <source>
        <dbReference type="SAM" id="Phobius"/>
    </source>
</evidence>
<accession>A0ABN9TWK7</accession>
<dbReference type="PROSITE" id="PS50839">
    <property type="entry name" value="CHASE"/>
    <property type="match status" value="1"/>
</dbReference>
<evidence type="ECO:0000259" key="6">
    <source>
        <dbReference type="PROSITE" id="PS50839"/>
    </source>
</evidence>
<reference evidence="7" key="1">
    <citation type="submission" date="2023-10" db="EMBL/GenBank/DDBJ databases">
        <authorList>
            <person name="Chen Y."/>
            <person name="Shah S."/>
            <person name="Dougan E. K."/>
            <person name="Thang M."/>
            <person name="Chan C."/>
        </authorList>
    </citation>
    <scope>NUCLEOTIDE SEQUENCE [LARGE SCALE GENOMIC DNA]</scope>
</reference>
<feature type="domain" description="CHASE" evidence="6">
    <location>
        <begin position="29"/>
        <end position="188"/>
    </location>
</feature>
<evidence type="ECO:0000313" key="7">
    <source>
        <dbReference type="EMBL" id="CAK0850282.1"/>
    </source>
</evidence>
<keyword evidence="2 5" id="KW-0812">Transmembrane</keyword>
<evidence type="ECO:0000256" key="1">
    <source>
        <dbReference type="ARBA" id="ARBA00004370"/>
    </source>
</evidence>
<evidence type="ECO:0000313" key="8">
    <source>
        <dbReference type="Proteomes" id="UP001189429"/>
    </source>
</evidence>
<evidence type="ECO:0000256" key="3">
    <source>
        <dbReference type="ARBA" id="ARBA00022989"/>
    </source>
</evidence>
<evidence type="ECO:0000256" key="2">
    <source>
        <dbReference type="ARBA" id="ARBA00022692"/>
    </source>
</evidence>
<gene>
    <name evidence="7" type="ORF">PCOR1329_LOCUS42715</name>
</gene>
<dbReference type="EMBL" id="CAUYUJ010015134">
    <property type="protein sequence ID" value="CAK0850282.1"/>
    <property type="molecule type" value="Genomic_DNA"/>
</dbReference>